<proteinExistence type="predicted"/>
<evidence type="ECO:0000313" key="2">
    <source>
        <dbReference type="Proteomes" id="UP000293289"/>
    </source>
</evidence>
<comment type="caution">
    <text evidence="1">The sequence shown here is derived from an EMBL/GenBank/DDBJ whole genome shotgun (WGS) entry which is preliminary data.</text>
</comment>
<keyword evidence="2" id="KW-1185">Reference proteome</keyword>
<accession>A0A4V2EZA0</accession>
<dbReference type="Proteomes" id="UP000293289">
    <property type="component" value="Unassembled WGS sequence"/>
</dbReference>
<protein>
    <submittedName>
        <fullName evidence="1">Uncharacterized protein</fullName>
    </submittedName>
</protein>
<dbReference type="AlphaFoldDB" id="A0A4V2EZA0"/>
<organism evidence="1 2">
    <name type="scientific">Agromyces ramosus</name>
    <dbReference type="NCBI Taxonomy" id="33879"/>
    <lineage>
        <taxon>Bacteria</taxon>
        <taxon>Bacillati</taxon>
        <taxon>Actinomycetota</taxon>
        <taxon>Actinomycetes</taxon>
        <taxon>Micrococcales</taxon>
        <taxon>Microbacteriaceae</taxon>
        <taxon>Agromyces</taxon>
    </lineage>
</organism>
<evidence type="ECO:0000313" key="1">
    <source>
        <dbReference type="EMBL" id="RZS65760.1"/>
    </source>
</evidence>
<name>A0A4V2EZA0_9MICO</name>
<dbReference type="OrthoDB" id="5123533at2"/>
<gene>
    <name evidence="1" type="ORF">EV187_1462</name>
</gene>
<dbReference type="EMBL" id="SGWY01000002">
    <property type="protein sequence ID" value="RZS65760.1"/>
    <property type="molecule type" value="Genomic_DNA"/>
</dbReference>
<sequence>MSTMPTTSRAAIAVAIAGITASLLTGCFGNPGDLVNQGVEDAIESATGGEVSLDGDLPADFPTSVPLIEGDISVAAGAGGAEGWVVVVTPSDSGDPVADAAAELEAAGFTEDRSISGDGGGAAFYTDGEWTVLLIGQGSAVSYTVAPAR</sequence>
<dbReference type="RefSeq" id="WP_130352429.1">
    <property type="nucleotide sequence ID" value="NZ_SGWY01000002.1"/>
</dbReference>
<reference evidence="1 2" key="1">
    <citation type="submission" date="2019-02" db="EMBL/GenBank/DDBJ databases">
        <title>Genomic Encyclopedia of Type Strains, Phase IV (KMG-IV): sequencing the most valuable type-strain genomes for metagenomic binning, comparative biology and taxonomic classification.</title>
        <authorList>
            <person name="Goeker M."/>
        </authorList>
    </citation>
    <scope>NUCLEOTIDE SEQUENCE [LARGE SCALE GENOMIC DNA]</scope>
    <source>
        <strain evidence="1 2">DSM 43045</strain>
    </source>
</reference>